<feature type="DNA-binding region" description="H-T-H motif" evidence="2">
    <location>
        <begin position="53"/>
        <end position="72"/>
    </location>
</feature>
<accession>A0A371P558</accession>
<reference evidence="5 6" key="1">
    <citation type="submission" date="2018-08" db="EMBL/GenBank/DDBJ databases">
        <title>Aeromicrobium sp. M2KJ-4, whole genome shotgun sequence.</title>
        <authorList>
            <person name="Tuo L."/>
        </authorList>
    </citation>
    <scope>NUCLEOTIDE SEQUENCE [LARGE SCALE GENOMIC DNA]</scope>
    <source>
        <strain evidence="5 6">M2KJ-4</strain>
    </source>
</reference>
<dbReference type="InterPro" id="IPR050692">
    <property type="entry name" value="HTH_transcr_repressor_FabR"/>
</dbReference>
<evidence type="ECO:0000313" key="6">
    <source>
        <dbReference type="Proteomes" id="UP000265581"/>
    </source>
</evidence>
<proteinExistence type="predicted"/>
<dbReference type="PANTHER" id="PTHR47752">
    <property type="entry name" value="HTH-TYPE TRANSCRIPTIONAL REPRESSOR FABR"/>
    <property type="match status" value="1"/>
</dbReference>
<feature type="compositionally biased region" description="Polar residues" evidence="3">
    <location>
        <begin position="1"/>
        <end position="25"/>
    </location>
</feature>
<dbReference type="Proteomes" id="UP000265581">
    <property type="component" value="Unassembled WGS sequence"/>
</dbReference>
<dbReference type="InterPro" id="IPR001647">
    <property type="entry name" value="HTH_TetR"/>
</dbReference>
<dbReference type="PRINTS" id="PR00455">
    <property type="entry name" value="HTHTETR"/>
</dbReference>
<feature type="region of interest" description="Disordered" evidence="3">
    <location>
        <begin position="1"/>
        <end position="30"/>
    </location>
</feature>
<keyword evidence="1 2" id="KW-0238">DNA-binding</keyword>
<sequence length="225" mass="25353">MNTRVHPTPRDTLSSMTESAQAASRQEQKGRTRQAILAAALELAQHQGFAQISLRQVARAAGIVPTAFYRHFESMDELGLALVEQSFSTLRRMIREAQRDPKVFDNIIDAAADVLVEAVKQSKAHFAFVARERVGGSEAVRRAIRHELDLFVSELAVVLARLPNIESWATEDVQMVSRLFVRNMVSNAEEVVEMPDGRPDLEESIKEGARRQMRLIVVGFRDWRS</sequence>
<feature type="domain" description="HTH tetR-type" evidence="4">
    <location>
        <begin position="30"/>
        <end position="90"/>
    </location>
</feature>
<dbReference type="Gene3D" id="1.10.10.60">
    <property type="entry name" value="Homeodomain-like"/>
    <property type="match status" value="1"/>
</dbReference>
<evidence type="ECO:0000256" key="1">
    <source>
        <dbReference type="ARBA" id="ARBA00023125"/>
    </source>
</evidence>
<evidence type="ECO:0000259" key="4">
    <source>
        <dbReference type="PROSITE" id="PS50977"/>
    </source>
</evidence>
<name>A0A371P558_9ACTN</name>
<protein>
    <submittedName>
        <fullName evidence="5">TetR family transcriptional regulator</fullName>
    </submittedName>
</protein>
<dbReference type="GO" id="GO:0003677">
    <property type="term" value="F:DNA binding"/>
    <property type="evidence" value="ECO:0007669"/>
    <property type="project" value="UniProtKB-UniRule"/>
</dbReference>
<evidence type="ECO:0000256" key="3">
    <source>
        <dbReference type="SAM" id="MobiDB-lite"/>
    </source>
</evidence>
<organism evidence="5 6">
    <name type="scientific">Aeromicrobium endophyticum</name>
    <dbReference type="NCBI Taxonomy" id="2292704"/>
    <lineage>
        <taxon>Bacteria</taxon>
        <taxon>Bacillati</taxon>
        <taxon>Actinomycetota</taxon>
        <taxon>Actinomycetes</taxon>
        <taxon>Propionibacteriales</taxon>
        <taxon>Nocardioidaceae</taxon>
        <taxon>Aeromicrobium</taxon>
    </lineage>
</organism>
<dbReference type="InterPro" id="IPR009057">
    <property type="entry name" value="Homeodomain-like_sf"/>
</dbReference>
<dbReference type="AlphaFoldDB" id="A0A371P558"/>
<dbReference type="Pfam" id="PF00440">
    <property type="entry name" value="TetR_N"/>
    <property type="match status" value="1"/>
</dbReference>
<dbReference type="EMBL" id="QUBR01000002">
    <property type="protein sequence ID" value="REK71084.1"/>
    <property type="molecule type" value="Genomic_DNA"/>
</dbReference>
<evidence type="ECO:0000313" key="5">
    <source>
        <dbReference type="EMBL" id="REK71084.1"/>
    </source>
</evidence>
<comment type="caution">
    <text evidence="5">The sequence shown here is derived from an EMBL/GenBank/DDBJ whole genome shotgun (WGS) entry which is preliminary data.</text>
</comment>
<gene>
    <name evidence="5" type="ORF">DX116_15400</name>
</gene>
<dbReference type="Gene3D" id="1.10.357.10">
    <property type="entry name" value="Tetracycline Repressor, domain 2"/>
    <property type="match status" value="1"/>
</dbReference>
<evidence type="ECO:0000256" key="2">
    <source>
        <dbReference type="PROSITE-ProRule" id="PRU00335"/>
    </source>
</evidence>
<dbReference type="PROSITE" id="PS50977">
    <property type="entry name" value="HTH_TETR_2"/>
    <property type="match status" value="1"/>
</dbReference>
<dbReference type="OrthoDB" id="8617654at2"/>
<dbReference type="PANTHER" id="PTHR47752:SF1">
    <property type="entry name" value="HTH-TYPE TRANSCRIPTIONAL REPRESSOR FABR"/>
    <property type="match status" value="1"/>
</dbReference>
<keyword evidence="6" id="KW-1185">Reference proteome</keyword>
<dbReference type="SUPFAM" id="SSF46689">
    <property type="entry name" value="Homeodomain-like"/>
    <property type="match status" value="1"/>
</dbReference>